<dbReference type="Proteomes" id="UP000480151">
    <property type="component" value="Unassembled WGS sequence"/>
</dbReference>
<evidence type="ECO:0000256" key="8">
    <source>
        <dbReference type="ARBA" id="ARBA00023012"/>
    </source>
</evidence>
<evidence type="ECO:0000256" key="3">
    <source>
        <dbReference type="ARBA" id="ARBA00022553"/>
    </source>
</evidence>
<sequence length="395" mass="44248">MSQNCSVNFVVLLRQFQLKGELHIVLHEIQDSRHLPARPIQTGLLDSTYENVLEHMDSGVMLFDEEGSLTFLNARAYGMLELQRYELSGCTIVDILTHLSLSRTKKRQLLKVYRETVYKGKSICEFMDEYGRYWEVNASYGADMNGSYLFTIKEVSDYKKIEQTAYQNDNLAMLGKLSASIAHEIRNPLTAIRGFIQLLRPHLQGLGKEEYAKIILAEIDRANDIIHEFLSSSKPSSPQTRIASISALLKEVILLTESEVLMKGCQIDLQSLPGDLYVSVDVKQMKQVLINMIRNALEAISDRLDGTTGRIELGARREGSEVRILISDNGKGMDACTMNRLFSQFFTTKENGTGLGLSVSDRIVKNHGGRISVTSRVNEGTSFVISLPLINGLTS</sequence>
<dbReference type="InterPro" id="IPR036097">
    <property type="entry name" value="HisK_dim/P_sf"/>
</dbReference>
<dbReference type="InterPro" id="IPR003594">
    <property type="entry name" value="HATPase_dom"/>
</dbReference>
<dbReference type="Gene3D" id="1.10.287.130">
    <property type="match status" value="1"/>
</dbReference>
<dbReference type="SUPFAM" id="SSF55874">
    <property type="entry name" value="ATPase domain of HSP90 chaperone/DNA topoisomerase II/histidine kinase"/>
    <property type="match status" value="1"/>
</dbReference>
<dbReference type="Pfam" id="PF02518">
    <property type="entry name" value="HATPase_c"/>
    <property type="match status" value="1"/>
</dbReference>
<dbReference type="GO" id="GO:0005524">
    <property type="term" value="F:ATP binding"/>
    <property type="evidence" value="ECO:0007669"/>
    <property type="project" value="UniProtKB-KW"/>
</dbReference>
<dbReference type="InterPro" id="IPR013767">
    <property type="entry name" value="PAS_fold"/>
</dbReference>
<dbReference type="InterPro" id="IPR005467">
    <property type="entry name" value="His_kinase_dom"/>
</dbReference>
<accession>A0A6M1PGG6</accession>
<dbReference type="PROSITE" id="PS50112">
    <property type="entry name" value="PAS"/>
    <property type="match status" value="1"/>
</dbReference>
<keyword evidence="6" id="KW-0418">Kinase</keyword>
<gene>
    <name evidence="11" type="ORF">G5B47_08920</name>
</gene>
<feature type="domain" description="PAS" evidence="10">
    <location>
        <begin position="45"/>
        <end position="89"/>
    </location>
</feature>
<evidence type="ECO:0000256" key="5">
    <source>
        <dbReference type="ARBA" id="ARBA00022741"/>
    </source>
</evidence>
<proteinExistence type="predicted"/>
<dbReference type="SUPFAM" id="SSF55785">
    <property type="entry name" value="PYP-like sensor domain (PAS domain)"/>
    <property type="match status" value="1"/>
</dbReference>
<dbReference type="CDD" id="cd00082">
    <property type="entry name" value="HisKA"/>
    <property type="match status" value="1"/>
</dbReference>
<dbReference type="EC" id="2.7.13.3" evidence="2"/>
<comment type="caution">
    <text evidence="11">The sequence shown here is derived from an EMBL/GenBank/DDBJ whole genome shotgun (WGS) entry which is preliminary data.</text>
</comment>
<evidence type="ECO:0000313" key="11">
    <source>
        <dbReference type="EMBL" id="NGM82537.1"/>
    </source>
</evidence>
<keyword evidence="7" id="KW-0067">ATP-binding</keyword>
<dbReference type="InterPro" id="IPR003661">
    <property type="entry name" value="HisK_dim/P_dom"/>
</dbReference>
<dbReference type="PRINTS" id="PR00344">
    <property type="entry name" value="BCTRLSENSOR"/>
</dbReference>
<evidence type="ECO:0000256" key="6">
    <source>
        <dbReference type="ARBA" id="ARBA00022777"/>
    </source>
</evidence>
<evidence type="ECO:0000259" key="10">
    <source>
        <dbReference type="PROSITE" id="PS50112"/>
    </source>
</evidence>
<dbReference type="AlphaFoldDB" id="A0A6M1PGG6"/>
<evidence type="ECO:0000256" key="1">
    <source>
        <dbReference type="ARBA" id="ARBA00000085"/>
    </source>
</evidence>
<dbReference type="PROSITE" id="PS50109">
    <property type="entry name" value="HIS_KIN"/>
    <property type="match status" value="1"/>
</dbReference>
<protein>
    <recommendedName>
        <fullName evidence="2">histidine kinase</fullName>
        <ecNumber evidence="2">2.7.13.3</ecNumber>
    </recommendedName>
</protein>
<dbReference type="EMBL" id="JAAKGU010000003">
    <property type="protein sequence ID" value="NGM82537.1"/>
    <property type="molecule type" value="Genomic_DNA"/>
</dbReference>
<evidence type="ECO:0000256" key="7">
    <source>
        <dbReference type="ARBA" id="ARBA00022840"/>
    </source>
</evidence>
<dbReference type="SMART" id="SM00388">
    <property type="entry name" value="HisKA"/>
    <property type="match status" value="1"/>
</dbReference>
<dbReference type="PANTHER" id="PTHR43065">
    <property type="entry name" value="SENSOR HISTIDINE KINASE"/>
    <property type="match status" value="1"/>
</dbReference>
<evidence type="ECO:0000313" key="12">
    <source>
        <dbReference type="Proteomes" id="UP000480151"/>
    </source>
</evidence>
<dbReference type="PANTHER" id="PTHR43065:SF10">
    <property type="entry name" value="PEROXIDE STRESS-ACTIVATED HISTIDINE KINASE MAK3"/>
    <property type="match status" value="1"/>
</dbReference>
<evidence type="ECO:0000259" key="9">
    <source>
        <dbReference type="PROSITE" id="PS50109"/>
    </source>
</evidence>
<keyword evidence="8" id="KW-0902">Two-component regulatory system</keyword>
<keyword evidence="12" id="KW-1185">Reference proteome</keyword>
<dbReference type="InterPro" id="IPR036890">
    <property type="entry name" value="HATPase_C_sf"/>
</dbReference>
<evidence type="ECO:0000256" key="2">
    <source>
        <dbReference type="ARBA" id="ARBA00012438"/>
    </source>
</evidence>
<dbReference type="InterPro" id="IPR004358">
    <property type="entry name" value="Sig_transdc_His_kin-like_C"/>
</dbReference>
<dbReference type="Pfam" id="PF00989">
    <property type="entry name" value="PAS"/>
    <property type="match status" value="1"/>
</dbReference>
<organism evidence="11 12">
    <name type="scientific">Paenibacillus apii</name>
    <dbReference type="NCBI Taxonomy" id="1850370"/>
    <lineage>
        <taxon>Bacteria</taxon>
        <taxon>Bacillati</taxon>
        <taxon>Bacillota</taxon>
        <taxon>Bacilli</taxon>
        <taxon>Bacillales</taxon>
        <taxon>Paenibacillaceae</taxon>
        <taxon>Paenibacillus</taxon>
    </lineage>
</organism>
<reference evidence="11 12" key="1">
    <citation type="submission" date="2020-02" db="EMBL/GenBank/DDBJ databases">
        <authorList>
            <person name="Gao J."/>
            <person name="Sun J."/>
        </authorList>
    </citation>
    <scope>NUCLEOTIDE SEQUENCE [LARGE SCALE GENOMIC DNA]</scope>
    <source>
        <strain evidence="11 12">7124</strain>
    </source>
</reference>
<dbReference type="Gene3D" id="3.30.565.10">
    <property type="entry name" value="Histidine kinase-like ATPase, C-terminal domain"/>
    <property type="match status" value="1"/>
</dbReference>
<feature type="domain" description="Histidine kinase" evidence="9">
    <location>
        <begin position="180"/>
        <end position="391"/>
    </location>
</feature>
<evidence type="ECO:0000256" key="4">
    <source>
        <dbReference type="ARBA" id="ARBA00022679"/>
    </source>
</evidence>
<keyword evidence="3" id="KW-0597">Phosphoprotein</keyword>
<dbReference type="GO" id="GO:0000155">
    <property type="term" value="F:phosphorelay sensor kinase activity"/>
    <property type="evidence" value="ECO:0007669"/>
    <property type="project" value="InterPro"/>
</dbReference>
<name>A0A6M1PGG6_9BACL</name>
<keyword evidence="4" id="KW-0808">Transferase</keyword>
<dbReference type="InterPro" id="IPR035965">
    <property type="entry name" value="PAS-like_dom_sf"/>
</dbReference>
<keyword evidence="5" id="KW-0547">Nucleotide-binding</keyword>
<dbReference type="InterPro" id="IPR000014">
    <property type="entry name" value="PAS"/>
</dbReference>
<dbReference type="Gene3D" id="3.30.450.20">
    <property type="entry name" value="PAS domain"/>
    <property type="match status" value="1"/>
</dbReference>
<comment type="catalytic activity">
    <reaction evidence="1">
        <text>ATP + protein L-histidine = ADP + protein N-phospho-L-histidine.</text>
        <dbReference type="EC" id="2.7.13.3"/>
    </reaction>
</comment>
<dbReference type="Pfam" id="PF00512">
    <property type="entry name" value="HisKA"/>
    <property type="match status" value="1"/>
</dbReference>
<dbReference type="SMART" id="SM00387">
    <property type="entry name" value="HATPase_c"/>
    <property type="match status" value="1"/>
</dbReference>
<dbReference type="SUPFAM" id="SSF47384">
    <property type="entry name" value="Homodimeric domain of signal transducing histidine kinase"/>
    <property type="match status" value="1"/>
</dbReference>